<keyword evidence="1" id="KW-0677">Repeat</keyword>
<dbReference type="Proteomes" id="UP001583177">
    <property type="component" value="Unassembled WGS sequence"/>
</dbReference>
<evidence type="ECO:0008006" key="7">
    <source>
        <dbReference type="Google" id="ProtNLM"/>
    </source>
</evidence>
<evidence type="ECO:0000256" key="4">
    <source>
        <dbReference type="SAM" id="MobiDB-lite"/>
    </source>
</evidence>
<keyword evidence="2 3" id="KW-0040">ANK repeat</keyword>
<organism evidence="5 6">
    <name type="scientific">Diaporthe australafricana</name>
    <dbReference type="NCBI Taxonomy" id="127596"/>
    <lineage>
        <taxon>Eukaryota</taxon>
        <taxon>Fungi</taxon>
        <taxon>Dikarya</taxon>
        <taxon>Ascomycota</taxon>
        <taxon>Pezizomycotina</taxon>
        <taxon>Sordariomycetes</taxon>
        <taxon>Sordariomycetidae</taxon>
        <taxon>Diaporthales</taxon>
        <taxon>Diaporthaceae</taxon>
        <taxon>Diaporthe</taxon>
    </lineage>
</organism>
<gene>
    <name evidence="5" type="ORF">Daus18300_012565</name>
</gene>
<evidence type="ECO:0000313" key="5">
    <source>
        <dbReference type="EMBL" id="KAL1851384.1"/>
    </source>
</evidence>
<reference evidence="5 6" key="1">
    <citation type="journal article" date="2024" name="IMA Fungus">
        <title>IMA Genome - F19 : A genome assembly and annotation guide to empower mycologists, including annotated draft genome sequences of Ceratocystis pirilliformis, Diaporthe australafricana, Fusarium ophioides, Paecilomyces lecythidis, and Sporothrix stenoceras.</title>
        <authorList>
            <person name="Aylward J."/>
            <person name="Wilson A.M."/>
            <person name="Visagie C.M."/>
            <person name="Spraker J."/>
            <person name="Barnes I."/>
            <person name="Buitendag C."/>
            <person name="Ceriani C."/>
            <person name="Del Mar Angel L."/>
            <person name="du Plessis D."/>
            <person name="Fuchs T."/>
            <person name="Gasser K."/>
            <person name="Kramer D."/>
            <person name="Li W."/>
            <person name="Munsamy K."/>
            <person name="Piso A."/>
            <person name="Price J.L."/>
            <person name="Sonnekus B."/>
            <person name="Thomas C."/>
            <person name="van der Nest A."/>
            <person name="van Dijk A."/>
            <person name="van Heerden A."/>
            <person name="van Vuuren N."/>
            <person name="Yilmaz N."/>
            <person name="Duong T.A."/>
            <person name="van der Merwe N.A."/>
            <person name="Wingfield M.J."/>
            <person name="Wingfield B.D."/>
        </authorList>
    </citation>
    <scope>NUCLEOTIDE SEQUENCE [LARGE SCALE GENOMIC DNA]</scope>
    <source>
        <strain evidence="5 6">CMW 18300</strain>
    </source>
</reference>
<protein>
    <recommendedName>
        <fullName evidence="7">Ankyrin</fullName>
    </recommendedName>
</protein>
<evidence type="ECO:0000256" key="2">
    <source>
        <dbReference type="ARBA" id="ARBA00023043"/>
    </source>
</evidence>
<dbReference type="PROSITE" id="PS50297">
    <property type="entry name" value="ANK_REP_REGION"/>
    <property type="match status" value="2"/>
</dbReference>
<dbReference type="InterPro" id="IPR036770">
    <property type="entry name" value="Ankyrin_rpt-contain_sf"/>
</dbReference>
<evidence type="ECO:0000256" key="3">
    <source>
        <dbReference type="PROSITE-ProRule" id="PRU00023"/>
    </source>
</evidence>
<evidence type="ECO:0000313" key="6">
    <source>
        <dbReference type="Proteomes" id="UP001583177"/>
    </source>
</evidence>
<dbReference type="PANTHER" id="PTHR24198">
    <property type="entry name" value="ANKYRIN REPEAT AND PROTEIN KINASE DOMAIN-CONTAINING PROTEIN"/>
    <property type="match status" value="1"/>
</dbReference>
<sequence>MSTTNLTKPLLMASISKLPDEITVLIAEACDVPGKASLARSSRHLGDLASQVLHRYNVQNEGSSAMYWAAEHGHINTFERMRSCGAEVNDTSGSRLPAVIRRLTPNPRPILRRTFGFSPLHVAAKFGQDAAVRWLLRNGARIESPAQELCRCTAYFREYDDYYDDDDGWDSPRVFLWTPLHLAICHKNLSTAKLLISCGAAVQSPPDHMERMPTNVLHSAARCNNAEAIEFLVGSGLVSVDEPDGCHYIALHYACTSSGNISALNMLLDLGASLDTPGHNDHRMQPSPIETACNRGFFEAALKLVTRGALHSIKRPRWNHFLQFAAEPYQVFFDRTHLDSRPVPETWEEHREDFIRRLIELGVDVDDKRFRPRTALGRISIQHRSLARTLQVFLEAGADVNALDDAKKNSICLVLEGNIFDPATAGKIKLLLQYGARLDLYSNTGHCAFDRALGIARTTGDAAVIDFIFQHSSVANFGDGFLDRVVAQSYDSRLFNECRLLNMNFHLDLFPGQIKPYGMLEMALKHYKDANEDEMTIIKNLLDRPDFGSTGNCDASRLLCIACERHLKIRVVELLLEKGGQVNRFDSDWETPLSYAVDNGCRHMVKYLLLHGADPHLAPTDQDWSAHVRTHLALAELNSQYRTSFVRAIVSLHRHSNTHDACQRGPSERVPLPLEVMLDHVPLPPISPGPYHLSYVHLALAHPASLRLLLEKGADPNSTDYCIRPPLLYFLTMPGRPPHPEAVSVLLEFGADIHPTDGEGRSFLTVMRRSTLAMVNNDADDDAELEHEKLDFAGLLVRNFFITLDAESGEDCIKPRPKAVAESSFVEYVGRLAARRARKRQLMRSTGEGGERAQKRCKAN</sequence>
<dbReference type="PANTHER" id="PTHR24198:SF165">
    <property type="entry name" value="ANKYRIN REPEAT-CONTAINING PROTEIN-RELATED"/>
    <property type="match status" value="1"/>
</dbReference>
<dbReference type="Pfam" id="PF00023">
    <property type="entry name" value="Ank"/>
    <property type="match status" value="1"/>
</dbReference>
<feature type="repeat" description="ANK" evidence="3">
    <location>
        <begin position="61"/>
        <end position="93"/>
    </location>
</feature>
<comment type="caution">
    <text evidence="5">The sequence shown here is derived from an EMBL/GenBank/DDBJ whole genome shotgun (WGS) entry which is preliminary data.</text>
</comment>
<feature type="repeat" description="ANK" evidence="3">
    <location>
        <begin position="588"/>
        <end position="620"/>
    </location>
</feature>
<feature type="repeat" description="ANK" evidence="3">
    <location>
        <begin position="178"/>
        <end position="207"/>
    </location>
</feature>
<feature type="repeat" description="ANK" evidence="3">
    <location>
        <begin position="115"/>
        <end position="147"/>
    </location>
</feature>
<dbReference type="SMART" id="SM00248">
    <property type="entry name" value="ANK"/>
    <property type="match status" value="10"/>
</dbReference>
<name>A0ABR3W2B5_9PEZI</name>
<dbReference type="SUPFAM" id="SSF48403">
    <property type="entry name" value="Ankyrin repeat"/>
    <property type="match status" value="3"/>
</dbReference>
<dbReference type="EMBL" id="JAWRVE010000173">
    <property type="protein sequence ID" value="KAL1851384.1"/>
    <property type="molecule type" value="Genomic_DNA"/>
</dbReference>
<feature type="region of interest" description="Disordered" evidence="4">
    <location>
        <begin position="839"/>
        <end position="860"/>
    </location>
</feature>
<accession>A0ABR3W2B5</accession>
<dbReference type="Pfam" id="PF12796">
    <property type="entry name" value="Ank_2"/>
    <property type="match status" value="2"/>
</dbReference>
<proteinExistence type="predicted"/>
<evidence type="ECO:0000256" key="1">
    <source>
        <dbReference type="ARBA" id="ARBA00022737"/>
    </source>
</evidence>
<keyword evidence="6" id="KW-1185">Reference proteome</keyword>
<dbReference type="InterPro" id="IPR002110">
    <property type="entry name" value="Ankyrin_rpt"/>
</dbReference>
<dbReference type="PROSITE" id="PS50088">
    <property type="entry name" value="ANK_REPEAT"/>
    <property type="match status" value="4"/>
</dbReference>
<dbReference type="Gene3D" id="1.25.40.20">
    <property type="entry name" value="Ankyrin repeat-containing domain"/>
    <property type="match status" value="5"/>
</dbReference>